<keyword evidence="2" id="KW-1185">Reference proteome</keyword>
<accession>A0AAV2ST30</accession>
<sequence>VEWNETLISSVLPSAYTALLLEMKAQYPNKVTAQTLYNLLPRLSTTTGRWHKVAVNVWNNLKLFPIFYSQVAEKLLQFHEIVVTNSLNSPGMEDSLTVIQTLTDLGTPLATLPLHVWDSLQK</sequence>
<dbReference type="PANTHER" id="PTHR46919">
    <property type="entry name" value="ZINC FINGER, C3HC4 TYPE (RING FINGER) FAMILY PROTEIN"/>
    <property type="match status" value="1"/>
</dbReference>
<organism evidence="1 2">
    <name type="scientific">Meganyctiphanes norvegica</name>
    <name type="common">Northern krill</name>
    <name type="synonym">Thysanopoda norvegica</name>
    <dbReference type="NCBI Taxonomy" id="48144"/>
    <lineage>
        <taxon>Eukaryota</taxon>
        <taxon>Metazoa</taxon>
        <taxon>Ecdysozoa</taxon>
        <taxon>Arthropoda</taxon>
        <taxon>Crustacea</taxon>
        <taxon>Multicrustacea</taxon>
        <taxon>Malacostraca</taxon>
        <taxon>Eumalacostraca</taxon>
        <taxon>Eucarida</taxon>
        <taxon>Euphausiacea</taxon>
        <taxon>Euphausiidae</taxon>
        <taxon>Meganyctiphanes</taxon>
    </lineage>
</organism>
<dbReference type="PANTHER" id="PTHR46919:SF4">
    <property type="entry name" value="SACSIN ISOFORM X1"/>
    <property type="match status" value="1"/>
</dbReference>
<feature type="non-terminal residue" evidence="1">
    <location>
        <position position="122"/>
    </location>
</feature>
<evidence type="ECO:0000313" key="2">
    <source>
        <dbReference type="Proteomes" id="UP001497623"/>
    </source>
</evidence>
<proteinExistence type="predicted"/>
<gene>
    <name evidence="1" type="ORF">MNOR_LOCUS40437</name>
</gene>
<reference evidence="1 2" key="1">
    <citation type="submission" date="2024-05" db="EMBL/GenBank/DDBJ databases">
        <authorList>
            <person name="Wallberg A."/>
        </authorList>
    </citation>
    <scope>NUCLEOTIDE SEQUENCE [LARGE SCALE GENOMIC DNA]</scope>
</reference>
<feature type="non-terminal residue" evidence="1">
    <location>
        <position position="1"/>
    </location>
</feature>
<name>A0AAV2ST30_MEGNR</name>
<evidence type="ECO:0000313" key="1">
    <source>
        <dbReference type="EMBL" id="CAL4238153.1"/>
    </source>
</evidence>
<evidence type="ECO:0008006" key="3">
    <source>
        <dbReference type="Google" id="ProtNLM"/>
    </source>
</evidence>
<comment type="caution">
    <text evidence="1">The sequence shown here is derived from an EMBL/GenBank/DDBJ whole genome shotgun (WGS) entry which is preliminary data.</text>
</comment>
<dbReference type="AlphaFoldDB" id="A0AAV2ST30"/>
<protein>
    <recommendedName>
        <fullName evidence="3">Vitellogenin</fullName>
    </recommendedName>
</protein>
<dbReference type="Proteomes" id="UP001497623">
    <property type="component" value="Unassembled WGS sequence"/>
</dbReference>
<dbReference type="EMBL" id="CAXKWB010123318">
    <property type="protein sequence ID" value="CAL4238153.1"/>
    <property type="molecule type" value="Genomic_DNA"/>
</dbReference>